<evidence type="ECO:0000256" key="3">
    <source>
        <dbReference type="ARBA" id="ARBA00022525"/>
    </source>
</evidence>
<dbReference type="GO" id="GO:0016762">
    <property type="term" value="F:xyloglucan:xyloglucosyl transferase activity"/>
    <property type="evidence" value="ECO:0007669"/>
    <property type="project" value="UniProtKB-EC"/>
</dbReference>
<dbReference type="InterPro" id="IPR010713">
    <property type="entry name" value="XET_C"/>
</dbReference>
<keyword evidence="8 10" id="KW-0326">Glycosidase</keyword>
<dbReference type="GO" id="GO:0010411">
    <property type="term" value="P:xyloglucan metabolic process"/>
    <property type="evidence" value="ECO:0007669"/>
    <property type="project" value="InterPro"/>
</dbReference>
<keyword evidence="1 10" id="KW-0134">Cell wall</keyword>
<dbReference type="PROSITE" id="PS51762">
    <property type="entry name" value="GH16_2"/>
    <property type="match status" value="1"/>
</dbReference>
<dbReference type="SMR" id="A0A1S3BXV4"/>
<dbReference type="CDD" id="cd02176">
    <property type="entry name" value="GH16_XET"/>
    <property type="match status" value="1"/>
</dbReference>
<keyword evidence="2 10" id="KW-0052">Apoplast</keyword>
<dbReference type="SUPFAM" id="SSF49899">
    <property type="entry name" value="Concanavalin A-like lectins/glucanases"/>
    <property type="match status" value="1"/>
</dbReference>
<feature type="active site" description="Nucleophile" evidence="9">
    <location>
        <position position="114"/>
    </location>
</feature>
<evidence type="ECO:0000256" key="9">
    <source>
        <dbReference type="PIRSR" id="PIRSR005604-1"/>
    </source>
</evidence>
<evidence type="ECO:0000256" key="2">
    <source>
        <dbReference type="ARBA" id="ARBA00022523"/>
    </source>
</evidence>
<dbReference type="InterPro" id="IPR016455">
    <property type="entry name" value="XTH"/>
</dbReference>
<dbReference type="Pfam" id="PF00722">
    <property type="entry name" value="Glyco_hydro_16"/>
    <property type="match status" value="1"/>
</dbReference>
<evidence type="ECO:0000256" key="10">
    <source>
        <dbReference type="RuleBase" id="RU361120"/>
    </source>
</evidence>
<dbReference type="PANTHER" id="PTHR31062">
    <property type="entry name" value="XYLOGLUCAN ENDOTRANSGLUCOSYLASE/HYDROLASE PROTEIN 8-RELATED"/>
    <property type="match status" value="1"/>
</dbReference>
<keyword evidence="7" id="KW-1015">Disulfide bond</keyword>
<sequence>MENNTCSISSSSSSKLAIYVLFVCVVLMFSSSMVSSANFLKDIDHTWGGGDRVQILNNGEGIAVSLDETSCSGFQSRDQYLFAKIDLEMKLVPGNSAGTVTAFYLSSIGEFHDEIDLEFLGRVEGDPYILQTNMFIHGVGQREMQFFLWFDPSTDFHNYTILWTPQHIVLLVDGIPIRELKNKREKRAPFPMVQPMRIYGSIWNADSWATRGGAVKIDWTKAPFRAWFKNLRVDGCLWSDKNSKSNCTKSSASWLSSILDNKSKQRMKWAQTKYMFYDYCTDTKRFPQGLPLEC</sequence>
<keyword evidence="3 10" id="KW-0964">Secreted</keyword>
<dbReference type="GO" id="GO:0042546">
    <property type="term" value="P:cell wall biogenesis"/>
    <property type="evidence" value="ECO:0007669"/>
    <property type="project" value="InterPro"/>
</dbReference>
<dbReference type="InterPro" id="IPR013320">
    <property type="entry name" value="ConA-like_dom_sf"/>
</dbReference>
<comment type="subcellular location">
    <subcellularLocation>
        <location evidence="10">Secreted</location>
        <location evidence="10">Cell wall</location>
    </subcellularLocation>
    <subcellularLocation>
        <location evidence="10">Secreted</location>
        <location evidence="10">Extracellular space</location>
        <location evidence="10">Apoplast</location>
    </subcellularLocation>
</comment>
<dbReference type="PIRSF" id="PIRSF005604">
    <property type="entry name" value="XET"/>
    <property type="match status" value="1"/>
</dbReference>
<protein>
    <recommendedName>
        <fullName evidence="10">Xyloglucan endotransglucosylase/hydrolase</fullName>
        <ecNumber evidence="10">2.4.1.207</ecNumber>
    </recommendedName>
</protein>
<dbReference type="KEGG" id="cmo:103494276"/>
<accession>A0A1S3BXV4</accession>
<dbReference type="InParanoid" id="A0A1S3BXV4"/>
<evidence type="ECO:0000313" key="12">
    <source>
        <dbReference type="Proteomes" id="UP001652600"/>
    </source>
</evidence>
<dbReference type="eggNOG" id="ENOG502QQ71">
    <property type="taxonomic scope" value="Eukaryota"/>
</dbReference>
<comment type="similarity">
    <text evidence="10">Belongs to the glycosyl hydrolase 16 family.</text>
</comment>
<evidence type="ECO:0000259" key="11">
    <source>
        <dbReference type="PROSITE" id="PS51762"/>
    </source>
</evidence>
<dbReference type="Pfam" id="PF06955">
    <property type="entry name" value="XET_C"/>
    <property type="match status" value="1"/>
</dbReference>
<feature type="domain" description="GH16" evidence="11">
    <location>
        <begin position="27"/>
        <end position="228"/>
    </location>
</feature>
<feature type="active site" description="Proton donor" evidence="9">
    <location>
        <position position="118"/>
    </location>
</feature>
<gene>
    <name evidence="13" type="primary">LOC103494276</name>
</gene>
<dbReference type="InterPro" id="IPR000757">
    <property type="entry name" value="Beta-glucanase-like"/>
</dbReference>
<keyword evidence="12" id="KW-1185">Reference proteome</keyword>
<dbReference type="OrthoDB" id="4781at2759"/>
<evidence type="ECO:0000256" key="8">
    <source>
        <dbReference type="ARBA" id="ARBA00023295"/>
    </source>
</evidence>
<dbReference type="GO" id="GO:0071555">
    <property type="term" value="P:cell wall organization"/>
    <property type="evidence" value="ECO:0007669"/>
    <property type="project" value="UniProtKB-KW"/>
</dbReference>
<organism evidence="12 13">
    <name type="scientific">Cucumis melo</name>
    <name type="common">Muskmelon</name>
    <dbReference type="NCBI Taxonomy" id="3656"/>
    <lineage>
        <taxon>Eukaryota</taxon>
        <taxon>Viridiplantae</taxon>
        <taxon>Streptophyta</taxon>
        <taxon>Embryophyta</taxon>
        <taxon>Tracheophyta</taxon>
        <taxon>Spermatophyta</taxon>
        <taxon>Magnoliopsida</taxon>
        <taxon>eudicotyledons</taxon>
        <taxon>Gunneridae</taxon>
        <taxon>Pentapetalae</taxon>
        <taxon>rosids</taxon>
        <taxon>fabids</taxon>
        <taxon>Cucurbitales</taxon>
        <taxon>Cucurbitaceae</taxon>
        <taxon>Benincaseae</taxon>
        <taxon>Cucumis</taxon>
    </lineage>
</organism>
<name>A0A1S3BXV4_CUCME</name>
<evidence type="ECO:0000313" key="13">
    <source>
        <dbReference type="RefSeq" id="XP_008453617.1"/>
    </source>
</evidence>
<dbReference type="RefSeq" id="XP_008453617.1">
    <property type="nucleotide sequence ID" value="XM_008455395.3"/>
</dbReference>
<dbReference type="GO" id="GO:0004553">
    <property type="term" value="F:hydrolase activity, hydrolyzing O-glycosyl compounds"/>
    <property type="evidence" value="ECO:0007669"/>
    <property type="project" value="InterPro"/>
</dbReference>
<dbReference type="GeneID" id="103494276"/>
<dbReference type="EC" id="2.4.1.207" evidence="10"/>
<comment type="PTM">
    <text evidence="10">Contains at least one intrachain disulfide bond essential for its enzymatic activity.</text>
</comment>
<evidence type="ECO:0000256" key="4">
    <source>
        <dbReference type="ARBA" id="ARBA00022679"/>
    </source>
</evidence>
<dbReference type="InterPro" id="IPR044791">
    <property type="entry name" value="Beta-glucanase/XTH"/>
</dbReference>
<keyword evidence="10" id="KW-0961">Cell wall biogenesis/degradation</keyword>
<dbReference type="Gene3D" id="2.60.120.200">
    <property type="match status" value="1"/>
</dbReference>
<dbReference type="GO" id="GO:0048046">
    <property type="term" value="C:apoplast"/>
    <property type="evidence" value="ECO:0007669"/>
    <property type="project" value="UniProtKB-SubCell"/>
</dbReference>
<keyword evidence="6 10" id="KW-0378">Hydrolase</keyword>
<keyword evidence="4 10" id="KW-0808">Transferase</keyword>
<evidence type="ECO:0000256" key="7">
    <source>
        <dbReference type="ARBA" id="ARBA00023157"/>
    </source>
</evidence>
<reference evidence="13" key="2">
    <citation type="submission" date="2025-08" db="UniProtKB">
        <authorList>
            <consortium name="RefSeq"/>
        </authorList>
    </citation>
    <scope>IDENTIFICATION</scope>
    <source>
        <tissue evidence="13">Stem</tissue>
    </source>
</reference>
<reference evidence="12" key="1">
    <citation type="submission" date="2025-05" db="UniProtKB">
        <authorList>
            <consortium name="RefSeq"/>
        </authorList>
    </citation>
    <scope>NUCLEOTIDE SEQUENCE [LARGE SCALE GENOMIC DNA]</scope>
</reference>
<proteinExistence type="inferred from homology"/>
<evidence type="ECO:0000256" key="5">
    <source>
        <dbReference type="ARBA" id="ARBA00022729"/>
    </source>
</evidence>
<dbReference type="FunFam" id="2.60.120.200:FF:000025">
    <property type="entry name" value="Xyloglucan endotransglucosylase/hydrolase"/>
    <property type="match status" value="1"/>
</dbReference>
<dbReference type="Proteomes" id="UP001652600">
    <property type="component" value="Chromosome 2"/>
</dbReference>
<evidence type="ECO:0000256" key="6">
    <source>
        <dbReference type="ARBA" id="ARBA00022801"/>
    </source>
</evidence>
<keyword evidence="5" id="KW-0732">Signal</keyword>
<comment type="function">
    <text evidence="10">Catalyzes xyloglucan endohydrolysis (XEH) and/or endotransglycosylation (XET). Cleaves and religates xyloglucan polymers, an essential constituent of the primary cell wall, and thereby participates in cell wall construction of growing tissues.</text>
</comment>
<evidence type="ECO:0000256" key="1">
    <source>
        <dbReference type="ARBA" id="ARBA00022512"/>
    </source>
</evidence>
<dbReference type="AlphaFoldDB" id="A0A1S3BXV4"/>